<evidence type="ECO:0000313" key="2">
    <source>
        <dbReference type="Proteomes" id="UP000664800"/>
    </source>
</evidence>
<dbReference type="Proteomes" id="UP000664800">
    <property type="component" value="Unassembled WGS sequence"/>
</dbReference>
<sequence length="87" mass="9237">MDAADLFGQIPVTLEDVSLWVAAVAPHVISSRLRLEHYIKMWDVATKVATAKASGKFHEVSASADAGTAQKALDLLQSRAAAETTSV</sequence>
<evidence type="ECO:0000313" key="1">
    <source>
        <dbReference type="EMBL" id="MBN8743454.1"/>
    </source>
</evidence>
<protein>
    <submittedName>
        <fullName evidence="1">Uncharacterized protein</fullName>
    </submittedName>
</protein>
<reference evidence="1" key="1">
    <citation type="submission" date="2021-02" db="EMBL/GenBank/DDBJ databases">
        <title>Thiocyanate and organic carbon inputs drive convergent selection for specific autotrophic Afipia and Thiobacillus strains within complex microbiomes.</title>
        <authorList>
            <person name="Huddy R.J."/>
            <person name="Sachdeva R."/>
            <person name="Kadzinga F."/>
            <person name="Kantor R.S."/>
            <person name="Harrison S.T.L."/>
            <person name="Banfield J.F."/>
        </authorList>
    </citation>
    <scope>NUCLEOTIDE SEQUENCE</scope>
    <source>
        <strain evidence="1">SCN18_13_7_16_R3_B_64_19</strain>
    </source>
</reference>
<dbReference type="AlphaFoldDB" id="A0A8I1SWC4"/>
<dbReference type="RefSeq" id="WP_276728233.1">
    <property type="nucleotide sequence ID" value="NZ_JAFKMR010000012.1"/>
</dbReference>
<organism evidence="1 2">
    <name type="scientific">Thiomonas arsenitoxydans (strain DSM 22701 / CIP 110005 / 3As)</name>
    <dbReference type="NCBI Taxonomy" id="426114"/>
    <lineage>
        <taxon>Bacteria</taxon>
        <taxon>Pseudomonadati</taxon>
        <taxon>Pseudomonadota</taxon>
        <taxon>Betaproteobacteria</taxon>
        <taxon>Burkholderiales</taxon>
        <taxon>Thiomonas</taxon>
    </lineage>
</organism>
<accession>A0A8I1SWC4</accession>
<name>A0A8I1SWC4_THIA3</name>
<comment type="caution">
    <text evidence="1">The sequence shown here is derived from an EMBL/GenBank/DDBJ whole genome shotgun (WGS) entry which is preliminary data.</text>
</comment>
<dbReference type="EMBL" id="JAFKMR010000012">
    <property type="protein sequence ID" value="MBN8743454.1"/>
    <property type="molecule type" value="Genomic_DNA"/>
</dbReference>
<gene>
    <name evidence="1" type="ORF">J0I24_04020</name>
</gene>
<proteinExistence type="predicted"/>